<organism evidence="1 2">
    <name type="scientific">Musa troglodytarum</name>
    <name type="common">fe'i banana</name>
    <dbReference type="NCBI Taxonomy" id="320322"/>
    <lineage>
        <taxon>Eukaryota</taxon>
        <taxon>Viridiplantae</taxon>
        <taxon>Streptophyta</taxon>
        <taxon>Embryophyta</taxon>
        <taxon>Tracheophyta</taxon>
        <taxon>Spermatophyta</taxon>
        <taxon>Magnoliopsida</taxon>
        <taxon>Liliopsida</taxon>
        <taxon>Zingiberales</taxon>
        <taxon>Musaceae</taxon>
        <taxon>Musa</taxon>
    </lineage>
</organism>
<keyword evidence="2" id="KW-1185">Reference proteome</keyword>
<evidence type="ECO:0000313" key="1">
    <source>
        <dbReference type="EMBL" id="URD72798.1"/>
    </source>
</evidence>
<dbReference type="AlphaFoldDB" id="A0A9E7EB84"/>
<protein>
    <submittedName>
        <fullName evidence="1">Uncharacterized protein</fullName>
    </submittedName>
</protein>
<sequence>MGSETRMVDLLAEIPLEEEDDFLLTQETDSGITVGLVLVDFINGFCTVGAGNLEAARLEKLYCKMTWPVSHSSTPTTPTSPSFLIHLTAY</sequence>
<dbReference type="EMBL" id="CP097502">
    <property type="protein sequence ID" value="URD72798.1"/>
    <property type="molecule type" value="Genomic_DNA"/>
</dbReference>
<accession>A0A9E7EB84</accession>
<gene>
    <name evidence="1" type="ORF">MUK42_33634</name>
</gene>
<name>A0A9E7EB84_9LILI</name>
<dbReference type="Proteomes" id="UP001055439">
    <property type="component" value="Chromosome 1"/>
</dbReference>
<evidence type="ECO:0000313" key="2">
    <source>
        <dbReference type="Proteomes" id="UP001055439"/>
    </source>
</evidence>
<dbReference type="OrthoDB" id="1751373at2759"/>
<reference evidence="1" key="1">
    <citation type="submission" date="2022-05" db="EMBL/GenBank/DDBJ databases">
        <title>The Musa troglodytarum L. genome provides insights into the mechanism of non-climacteric behaviour and enrichment of carotenoids.</title>
        <authorList>
            <person name="Wang J."/>
        </authorList>
    </citation>
    <scope>NUCLEOTIDE SEQUENCE</scope>
    <source>
        <tissue evidence="1">Leaf</tissue>
    </source>
</reference>
<proteinExistence type="predicted"/>